<organism evidence="2 3">
    <name type="scientific">Rattus norvegicus</name>
    <name type="common">Rat</name>
    <dbReference type="NCBI Taxonomy" id="10116"/>
    <lineage>
        <taxon>Eukaryota</taxon>
        <taxon>Metazoa</taxon>
        <taxon>Chordata</taxon>
        <taxon>Craniata</taxon>
        <taxon>Vertebrata</taxon>
        <taxon>Euteleostomi</taxon>
        <taxon>Mammalia</taxon>
        <taxon>Eutheria</taxon>
        <taxon>Euarchontoglires</taxon>
        <taxon>Glires</taxon>
        <taxon>Rodentia</taxon>
        <taxon>Myomorpha</taxon>
        <taxon>Muroidea</taxon>
        <taxon>Muridae</taxon>
        <taxon>Murinae</taxon>
        <taxon>Rattus</taxon>
    </lineage>
</organism>
<feature type="compositionally biased region" description="Polar residues" evidence="1">
    <location>
        <begin position="66"/>
        <end position="80"/>
    </location>
</feature>
<protein>
    <submittedName>
        <fullName evidence="2">RCG21884</fullName>
    </submittedName>
</protein>
<name>A6J250_RAT</name>
<evidence type="ECO:0000313" key="2">
    <source>
        <dbReference type="EMBL" id="EDM13989.1"/>
    </source>
</evidence>
<evidence type="ECO:0000313" key="3">
    <source>
        <dbReference type="Proteomes" id="UP000234681"/>
    </source>
</evidence>
<gene>
    <name evidence="2" type="ORF">rCG_21884</name>
</gene>
<reference evidence="2 3" key="1">
    <citation type="submission" date="2005-07" db="EMBL/GenBank/DDBJ databases">
        <authorList>
            <person name="Mural R.J."/>
            <person name="Li P.W."/>
            <person name="Adams M.D."/>
            <person name="Amanatides P.G."/>
            <person name="Baden-Tillson H."/>
            <person name="Barnstead M."/>
            <person name="Chin S.H."/>
            <person name="Dew I."/>
            <person name="Evans C.A."/>
            <person name="Ferriera S."/>
            <person name="Flanigan M."/>
            <person name="Fosler C."/>
            <person name="Glodek A."/>
            <person name="Gu Z."/>
            <person name="Holt R.A."/>
            <person name="Jennings D."/>
            <person name="Kraft C.L."/>
            <person name="Lu F."/>
            <person name="Nguyen T."/>
            <person name="Nusskern D.R."/>
            <person name="Pfannkoch C.M."/>
            <person name="Sitter C."/>
            <person name="Sutton G.G."/>
            <person name="Venter J.C."/>
            <person name="Wang Z."/>
            <person name="Woodage T."/>
            <person name="Zheng X.H."/>
            <person name="Zhong F."/>
        </authorList>
    </citation>
    <scope>NUCLEOTIDE SEQUENCE [LARGE SCALE GENOMIC DNA]</scope>
    <source>
        <strain>BN</strain>
        <strain evidence="3">Sprague-Dawley</strain>
    </source>
</reference>
<feature type="region of interest" description="Disordered" evidence="1">
    <location>
        <begin position="57"/>
        <end position="107"/>
    </location>
</feature>
<proteinExistence type="predicted"/>
<accession>A6J250</accession>
<dbReference type="EMBL" id="CH473973">
    <property type="protein sequence ID" value="EDM13989.1"/>
    <property type="molecule type" value="Genomic_DNA"/>
</dbReference>
<sequence>MVPALLVLQQHPRVLQVPGEVVTLPPQLVSRLLGLFISTLQLPKLWKKERGSLVSPFPSLHPAGGNLQQSGNWTDTSPSHPTVKAKCPGSGMARAHQEHLMPLTGQS</sequence>
<dbReference type="AlphaFoldDB" id="A6J250"/>
<dbReference type="Proteomes" id="UP000234681">
    <property type="component" value="Chromosome 12"/>
</dbReference>
<evidence type="ECO:0000256" key="1">
    <source>
        <dbReference type="SAM" id="MobiDB-lite"/>
    </source>
</evidence>